<reference evidence="1" key="1">
    <citation type="submission" date="2024-06" db="EMBL/GenBank/DDBJ databases">
        <title>Genomic Encyclopedia of Type Strains, Phase IV (KMG-IV): sequencing the most valuable type-strain genomes for metagenomic binning, comparative biology and taxonomic classification.</title>
        <authorList>
            <person name="Goeker M."/>
        </authorList>
    </citation>
    <scope>NUCLEOTIDE SEQUENCE</scope>
    <source>
        <strain evidence="1">SJCon</strain>
    </source>
</reference>
<evidence type="ECO:0000313" key="2">
    <source>
        <dbReference type="Proteomes" id="UP001549207"/>
    </source>
</evidence>
<proteinExistence type="predicted"/>
<comment type="caution">
    <text evidence="1">The sequence shown here is derived from an EMBL/GenBank/DDBJ whole genome shotgun (WGS) entry which is preliminary data.</text>
</comment>
<keyword evidence="2" id="KW-1185">Reference proteome</keyword>
<gene>
    <name evidence="1" type="ORF">ABIC98_000297</name>
</gene>
<sequence length="379" mass="40488">MTAAVNSFGLDLPDYPWEAMAPYLAKASEHPGGVVNLSIGTPVDPTPALIQDALKAAADAPGYPTVHGTPALREAIAGWFERRRGVAGLDPRNIMPTVGSKELVAWLPLLLGLKPGDVVVRPKVAYPTYDIGATLAGATSVATDNLDELDDATRSRVRLIWVNSPGNPTGSVRDADSLKALVVQARELGAVVASDECYAELGWGTWDVQRGGQRVPSILDPRVAGGSHQGLLAVYSLSKQSNLAGYRAAFVAGDQDLMPNLVNSRKHAGMIVPYPVQEAMRVALGDDTHVEAQKDLYRGRRERLVPALLDFGLEIKDSDAGLYLWSTAGENTWDTVARLAERGIVVGPGVFYGESGNGYVRVALTGTDERIDAAVDRLR</sequence>
<name>A0ACC6TAA6_9MICC</name>
<organism evidence="1 2">
    <name type="scientific">Arthrobacter nitrophenolicus</name>
    <dbReference type="NCBI Taxonomy" id="683150"/>
    <lineage>
        <taxon>Bacteria</taxon>
        <taxon>Bacillati</taxon>
        <taxon>Actinomycetota</taxon>
        <taxon>Actinomycetes</taxon>
        <taxon>Micrococcales</taxon>
        <taxon>Micrococcaceae</taxon>
        <taxon>Arthrobacter</taxon>
    </lineage>
</organism>
<accession>A0ACC6TAA6</accession>
<dbReference type="EMBL" id="JBEPNJ010000001">
    <property type="protein sequence ID" value="MET3770673.1"/>
    <property type="molecule type" value="Genomic_DNA"/>
</dbReference>
<evidence type="ECO:0000313" key="1">
    <source>
        <dbReference type="EMBL" id="MET3770673.1"/>
    </source>
</evidence>
<protein>
    <submittedName>
        <fullName evidence="1">Succinyldiaminopimelate transaminase</fullName>
    </submittedName>
</protein>
<dbReference type="Proteomes" id="UP001549207">
    <property type="component" value="Unassembled WGS sequence"/>
</dbReference>